<evidence type="ECO:0000256" key="1">
    <source>
        <dbReference type="SAM" id="Phobius"/>
    </source>
</evidence>
<feature type="transmembrane region" description="Helical" evidence="1">
    <location>
        <begin position="67"/>
        <end position="85"/>
    </location>
</feature>
<name>A0A644Z715_9ZZZZ</name>
<dbReference type="EMBL" id="VSSQ01007401">
    <property type="protein sequence ID" value="MPM35801.1"/>
    <property type="molecule type" value="Genomic_DNA"/>
</dbReference>
<sequence length="213" mass="23844">MEAILTPTLGNWLAALITLMLFSILYKENPLYRIAEHLYVGASAAHGIVTTWNNTVKPALTAMPTKGTWWEIIPMVLGLLIYFNMYRPYAWIARIPMGFWIGYNAALVLSARQVIPFLNQMTSAIKPLVAMKAGAFDPAQTINNILFVTIVLGVLTYFFFTVEHKGIFKYAANWGRLAIMIGFGASFGNTVMARISLLIGRLTFLFDNWLGIL</sequence>
<gene>
    <name evidence="2" type="ORF">SDC9_82395</name>
</gene>
<accession>A0A644Z715</accession>
<feature type="transmembrane region" description="Helical" evidence="1">
    <location>
        <begin position="6"/>
        <end position="26"/>
    </location>
</feature>
<keyword evidence="1" id="KW-0472">Membrane</keyword>
<feature type="transmembrane region" description="Helical" evidence="1">
    <location>
        <begin position="141"/>
        <end position="162"/>
    </location>
</feature>
<feature type="transmembrane region" description="Helical" evidence="1">
    <location>
        <begin position="38"/>
        <end position="55"/>
    </location>
</feature>
<feature type="transmembrane region" description="Helical" evidence="1">
    <location>
        <begin position="97"/>
        <end position="115"/>
    </location>
</feature>
<evidence type="ECO:0000313" key="2">
    <source>
        <dbReference type="EMBL" id="MPM35801.1"/>
    </source>
</evidence>
<proteinExistence type="predicted"/>
<organism evidence="2">
    <name type="scientific">bioreactor metagenome</name>
    <dbReference type="NCBI Taxonomy" id="1076179"/>
    <lineage>
        <taxon>unclassified sequences</taxon>
        <taxon>metagenomes</taxon>
        <taxon>ecological metagenomes</taxon>
    </lineage>
</organism>
<feature type="transmembrane region" description="Helical" evidence="1">
    <location>
        <begin position="174"/>
        <end position="199"/>
    </location>
</feature>
<dbReference type="AlphaFoldDB" id="A0A644Z715"/>
<keyword evidence="1" id="KW-1133">Transmembrane helix</keyword>
<keyword evidence="1" id="KW-0812">Transmembrane</keyword>
<comment type="caution">
    <text evidence="2">The sequence shown here is derived from an EMBL/GenBank/DDBJ whole genome shotgun (WGS) entry which is preliminary data.</text>
</comment>
<reference evidence="2" key="1">
    <citation type="submission" date="2019-08" db="EMBL/GenBank/DDBJ databases">
        <authorList>
            <person name="Kucharzyk K."/>
            <person name="Murdoch R.W."/>
            <person name="Higgins S."/>
            <person name="Loffler F."/>
        </authorList>
    </citation>
    <scope>NUCLEOTIDE SEQUENCE</scope>
</reference>
<protein>
    <submittedName>
        <fullName evidence="2">Uncharacterized protein</fullName>
    </submittedName>
</protein>